<dbReference type="Pfam" id="PF01776">
    <property type="entry name" value="Ribosomal_L22e"/>
    <property type="match status" value="1"/>
</dbReference>
<dbReference type="InterPro" id="IPR002671">
    <property type="entry name" value="Ribosomal_eL22"/>
</dbReference>
<dbReference type="Proteomes" id="UP001362899">
    <property type="component" value="Unassembled WGS sequence"/>
</dbReference>
<dbReference type="GO" id="GO:0005840">
    <property type="term" value="C:ribosome"/>
    <property type="evidence" value="ECO:0007669"/>
    <property type="project" value="UniProtKB-KW"/>
</dbReference>
<dbReference type="GO" id="GO:0002181">
    <property type="term" value="P:cytoplasmic translation"/>
    <property type="evidence" value="ECO:0007669"/>
    <property type="project" value="TreeGrafter"/>
</dbReference>
<comment type="similarity">
    <text evidence="1">Belongs to the eukaryotic ribosomal protein eL22 family.</text>
</comment>
<evidence type="ECO:0000256" key="3">
    <source>
        <dbReference type="ARBA" id="ARBA00023274"/>
    </source>
</evidence>
<evidence type="ECO:0000256" key="5">
    <source>
        <dbReference type="ARBA" id="ARBA00041214"/>
    </source>
</evidence>
<dbReference type="AlphaFoldDB" id="A0AAV5RCD6"/>
<dbReference type="GO" id="GO:0003735">
    <property type="term" value="F:structural constituent of ribosome"/>
    <property type="evidence" value="ECO:0007669"/>
    <property type="project" value="InterPro"/>
</dbReference>
<keyword evidence="3" id="KW-0687">Ribonucleoprotein</keyword>
<dbReference type="Gene3D" id="3.30.1360.210">
    <property type="match status" value="1"/>
</dbReference>
<evidence type="ECO:0000313" key="6">
    <source>
        <dbReference type="EMBL" id="GMM49139.1"/>
    </source>
</evidence>
<sequence>MAPVTSKSGKQAKKVVIDVTNANSDGSIIVVDELVKYFKEHIKIDNRTGELENKINITSSGEKITITAYVPFSGKYAKYLTKRYLKKKDLRDWLRVVATGRSYFEVRFFNLDAGEDEEEEESDDE</sequence>
<organism evidence="6 7">
    <name type="scientific">Starmerella bacillaris</name>
    <name type="common">Yeast</name>
    <name type="synonym">Candida zemplinina</name>
    <dbReference type="NCBI Taxonomy" id="1247836"/>
    <lineage>
        <taxon>Eukaryota</taxon>
        <taxon>Fungi</taxon>
        <taxon>Dikarya</taxon>
        <taxon>Ascomycota</taxon>
        <taxon>Saccharomycotina</taxon>
        <taxon>Dipodascomycetes</taxon>
        <taxon>Dipodascales</taxon>
        <taxon>Trichomonascaceae</taxon>
        <taxon>Starmerella</taxon>
    </lineage>
</organism>
<proteinExistence type="inferred from homology"/>
<keyword evidence="2" id="KW-0689">Ribosomal protein</keyword>
<accession>A0AAV5RCD6</accession>
<protein>
    <recommendedName>
        <fullName evidence="4">Large ribosomal subunit protein eL22</fullName>
    </recommendedName>
    <alternativeName>
        <fullName evidence="5">60S ribosomal protein L22</fullName>
    </alternativeName>
</protein>
<dbReference type="GO" id="GO:1990904">
    <property type="term" value="C:ribonucleoprotein complex"/>
    <property type="evidence" value="ECO:0007669"/>
    <property type="project" value="UniProtKB-KW"/>
</dbReference>
<evidence type="ECO:0000256" key="2">
    <source>
        <dbReference type="ARBA" id="ARBA00022980"/>
    </source>
</evidence>
<comment type="caution">
    <text evidence="6">The sequence shown here is derived from an EMBL/GenBank/DDBJ whole genome shotgun (WGS) entry which is preliminary data.</text>
</comment>
<evidence type="ECO:0000256" key="4">
    <source>
        <dbReference type="ARBA" id="ARBA00040613"/>
    </source>
</evidence>
<name>A0AAV5RCD6_STABA</name>
<reference evidence="6 7" key="1">
    <citation type="journal article" date="2023" name="Elife">
        <title>Identification of key yeast species and microbe-microbe interactions impacting larval growth of Drosophila in the wild.</title>
        <authorList>
            <person name="Mure A."/>
            <person name="Sugiura Y."/>
            <person name="Maeda R."/>
            <person name="Honda K."/>
            <person name="Sakurai N."/>
            <person name="Takahashi Y."/>
            <person name="Watada M."/>
            <person name="Katoh T."/>
            <person name="Gotoh A."/>
            <person name="Gotoh Y."/>
            <person name="Taniguchi I."/>
            <person name="Nakamura K."/>
            <person name="Hayashi T."/>
            <person name="Katayama T."/>
            <person name="Uemura T."/>
            <person name="Hattori Y."/>
        </authorList>
    </citation>
    <scope>NUCLEOTIDE SEQUENCE [LARGE SCALE GENOMIC DNA]</scope>
    <source>
        <strain evidence="6 7">SB-73</strain>
    </source>
</reference>
<gene>
    <name evidence="6" type="ORF">DASB73_000970</name>
</gene>
<dbReference type="PANTHER" id="PTHR10064:SF0">
    <property type="entry name" value="FI24544P1-RELATED"/>
    <property type="match status" value="1"/>
</dbReference>
<evidence type="ECO:0000313" key="7">
    <source>
        <dbReference type="Proteomes" id="UP001362899"/>
    </source>
</evidence>
<dbReference type="InterPro" id="IPR038526">
    <property type="entry name" value="Ribosomal_eL22_sf"/>
</dbReference>
<dbReference type="EMBL" id="BTGC01000001">
    <property type="protein sequence ID" value="GMM49139.1"/>
    <property type="molecule type" value="Genomic_DNA"/>
</dbReference>
<evidence type="ECO:0000256" key="1">
    <source>
        <dbReference type="ARBA" id="ARBA00007817"/>
    </source>
</evidence>
<keyword evidence="7" id="KW-1185">Reference proteome</keyword>
<dbReference type="PANTHER" id="PTHR10064">
    <property type="entry name" value="60S RIBOSOMAL PROTEIN L22"/>
    <property type="match status" value="1"/>
</dbReference>
<dbReference type="GO" id="GO:0003723">
    <property type="term" value="F:RNA binding"/>
    <property type="evidence" value="ECO:0007669"/>
    <property type="project" value="TreeGrafter"/>
</dbReference>